<proteinExistence type="inferred from homology"/>
<dbReference type="Pfam" id="PF00884">
    <property type="entry name" value="Sulfatase"/>
    <property type="match status" value="1"/>
</dbReference>
<dbReference type="EMBL" id="CP002691">
    <property type="protein sequence ID" value="AEE50114.1"/>
    <property type="molecule type" value="Genomic_DNA"/>
</dbReference>
<evidence type="ECO:0000313" key="7">
    <source>
        <dbReference type="Proteomes" id="UP000008461"/>
    </source>
</evidence>
<keyword evidence="7" id="KW-1185">Reference proteome</keyword>
<evidence type="ECO:0000256" key="2">
    <source>
        <dbReference type="ARBA" id="ARBA00022723"/>
    </source>
</evidence>
<accession>F4KT44</accession>
<gene>
    <name evidence="6" type="ordered locus">Halhy_2233</name>
</gene>
<dbReference type="InterPro" id="IPR000917">
    <property type="entry name" value="Sulfatase_N"/>
</dbReference>
<dbReference type="PROSITE" id="PS00149">
    <property type="entry name" value="SULFATASE_2"/>
    <property type="match status" value="1"/>
</dbReference>
<dbReference type="GO" id="GO:0004065">
    <property type="term" value="F:arylsulfatase activity"/>
    <property type="evidence" value="ECO:0007669"/>
    <property type="project" value="TreeGrafter"/>
</dbReference>
<keyword evidence="3 6" id="KW-0378">Hydrolase</keyword>
<dbReference type="RefSeq" id="WP_013764666.1">
    <property type="nucleotide sequence ID" value="NC_015510.1"/>
</dbReference>
<dbReference type="STRING" id="760192.Halhy_2233"/>
<evidence type="ECO:0000313" key="6">
    <source>
        <dbReference type="EMBL" id="AEE50114.1"/>
    </source>
</evidence>
<evidence type="ECO:0000256" key="3">
    <source>
        <dbReference type="ARBA" id="ARBA00022801"/>
    </source>
</evidence>
<dbReference type="GO" id="GO:0046872">
    <property type="term" value="F:metal ion binding"/>
    <property type="evidence" value="ECO:0007669"/>
    <property type="project" value="UniProtKB-KW"/>
</dbReference>
<evidence type="ECO:0000256" key="1">
    <source>
        <dbReference type="ARBA" id="ARBA00008779"/>
    </source>
</evidence>
<keyword evidence="4" id="KW-0106">Calcium</keyword>
<evidence type="ECO:0000256" key="4">
    <source>
        <dbReference type="ARBA" id="ARBA00022837"/>
    </source>
</evidence>
<dbReference type="SUPFAM" id="SSF53649">
    <property type="entry name" value="Alkaline phosphatase-like"/>
    <property type="match status" value="1"/>
</dbReference>
<reference evidence="6 7" key="1">
    <citation type="journal article" date="2011" name="Stand. Genomic Sci.">
        <title>Complete genome sequence of Haliscomenobacter hydrossis type strain (O).</title>
        <authorList>
            <consortium name="US DOE Joint Genome Institute (JGI-PGF)"/>
            <person name="Daligault H."/>
            <person name="Lapidus A."/>
            <person name="Zeytun A."/>
            <person name="Nolan M."/>
            <person name="Lucas S."/>
            <person name="Del Rio T.G."/>
            <person name="Tice H."/>
            <person name="Cheng J.F."/>
            <person name="Tapia R."/>
            <person name="Han C."/>
            <person name="Goodwin L."/>
            <person name="Pitluck S."/>
            <person name="Liolios K."/>
            <person name="Pagani I."/>
            <person name="Ivanova N."/>
            <person name="Huntemann M."/>
            <person name="Mavromatis K."/>
            <person name="Mikhailova N."/>
            <person name="Pati A."/>
            <person name="Chen A."/>
            <person name="Palaniappan K."/>
            <person name="Land M."/>
            <person name="Hauser L."/>
            <person name="Brambilla E.M."/>
            <person name="Rohde M."/>
            <person name="Verbarg S."/>
            <person name="Goker M."/>
            <person name="Bristow J."/>
            <person name="Eisen J.A."/>
            <person name="Markowitz V."/>
            <person name="Hugenholtz P."/>
            <person name="Kyrpides N.C."/>
            <person name="Klenk H.P."/>
            <person name="Woyke T."/>
        </authorList>
    </citation>
    <scope>NUCLEOTIDE SEQUENCE [LARGE SCALE GENOMIC DNA]</scope>
    <source>
        <strain evidence="7">ATCC 27775 / DSM 1100 / LMG 10767 / O</strain>
    </source>
</reference>
<comment type="similarity">
    <text evidence="1">Belongs to the sulfatase family.</text>
</comment>
<dbReference type="PANTHER" id="PTHR42693">
    <property type="entry name" value="ARYLSULFATASE FAMILY MEMBER"/>
    <property type="match status" value="1"/>
</dbReference>
<evidence type="ECO:0000259" key="5">
    <source>
        <dbReference type="Pfam" id="PF00884"/>
    </source>
</evidence>
<dbReference type="EC" id="3.1.6.4" evidence="6"/>
<keyword evidence="2" id="KW-0479">Metal-binding</keyword>
<dbReference type="Gene3D" id="3.40.720.10">
    <property type="entry name" value="Alkaline Phosphatase, subunit A"/>
    <property type="match status" value="1"/>
</dbReference>
<dbReference type="InterPro" id="IPR050738">
    <property type="entry name" value="Sulfatase"/>
</dbReference>
<dbReference type="InterPro" id="IPR017850">
    <property type="entry name" value="Alkaline_phosphatase_core_sf"/>
</dbReference>
<feature type="domain" description="Sulfatase N-terminal" evidence="5">
    <location>
        <begin position="41"/>
        <end position="389"/>
    </location>
</feature>
<name>F4KT44_HALH1</name>
<sequence length="516" mass="58273">MLYIVQKAFLSTFIWLLSTVLFFAQASSKSSIEAPSSSSKPNIIIFLVDDLGYGDLGCYGNPIVKTPNIDRLAREGVRLTDCHSAATVCSPSRAAILTGRNPYRSGFYDILGSFNCYLQRQEITLPEILKPVGYSTCFVGKWHLSRFNNNVTNSGENNQPSPGEQGFDYWFATALNAFEGPRNPKKFIRNGTPVGDVKGSYCDVIVKEACDWMSLRKKDQPFFLEICTHEPHTPIDPPEEYSKPYENTTVDSLEKTIRYGGVPRPTGISNHKDKYYGTVAQLDHAFGQLMKFLDSTGLEKNTIVIFTSDNGPESPVNFDESRGMWMDTIRDKCFGTPGLLRGMKRFVYEGGHRVPGIVRWPSKIPAGIVSDKLVNGTDFFSTICKIAGVKEPDDRAIDGTNILPALLNRHNNQNRSVIWLLQLNEDMYAKMGDMSLRYHEYTLIGRMPVKADSETLLSWMYNSKPEKFELYNIVKDPEQQFDIANNHPGLLKKLIPMMTKMWINIRDEGKMSKPKK</sequence>
<dbReference type="Proteomes" id="UP000008461">
    <property type="component" value="Chromosome"/>
</dbReference>
<protein>
    <submittedName>
        <fullName evidence="6">N-acetylgalactosamine-6-sulfatase</fullName>
        <ecNumber evidence="6">3.1.6.4</ecNumber>
    </submittedName>
</protein>
<dbReference type="KEGG" id="hhy:Halhy_2233"/>
<reference key="2">
    <citation type="submission" date="2011-04" db="EMBL/GenBank/DDBJ databases">
        <title>Complete sequence of chromosome of Haliscomenobacter hydrossis DSM 1100.</title>
        <authorList>
            <consortium name="US DOE Joint Genome Institute (JGI-PGF)"/>
            <person name="Lucas S."/>
            <person name="Han J."/>
            <person name="Lapidus A."/>
            <person name="Bruce D."/>
            <person name="Goodwin L."/>
            <person name="Pitluck S."/>
            <person name="Peters L."/>
            <person name="Kyrpides N."/>
            <person name="Mavromatis K."/>
            <person name="Ivanova N."/>
            <person name="Ovchinnikova G."/>
            <person name="Pagani I."/>
            <person name="Daligault H."/>
            <person name="Detter J.C."/>
            <person name="Han C."/>
            <person name="Land M."/>
            <person name="Hauser L."/>
            <person name="Markowitz V."/>
            <person name="Cheng J.-F."/>
            <person name="Hugenholtz P."/>
            <person name="Woyke T."/>
            <person name="Wu D."/>
            <person name="Verbarg S."/>
            <person name="Frueling A."/>
            <person name="Brambilla E."/>
            <person name="Klenk H.-P."/>
            <person name="Eisen J.A."/>
        </authorList>
    </citation>
    <scope>NUCLEOTIDE SEQUENCE</scope>
    <source>
        <strain>DSM 1100</strain>
    </source>
</reference>
<dbReference type="eggNOG" id="COG3119">
    <property type="taxonomic scope" value="Bacteria"/>
</dbReference>
<organism evidence="6 7">
    <name type="scientific">Haliscomenobacter hydrossis (strain ATCC 27775 / DSM 1100 / LMG 10767 / O)</name>
    <dbReference type="NCBI Taxonomy" id="760192"/>
    <lineage>
        <taxon>Bacteria</taxon>
        <taxon>Pseudomonadati</taxon>
        <taxon>Bacteroidota</taxon>
        <taxon>Saprospiria</taxon>
        <taxon>Saprospirales</taxon>
        <taxon>Haliscomenobacteraceae</taxon>
        <taxon>Haliscomenobacter</taxon>
    </lineage>
</organism>
<dbReference type="GO" id="GO:0043890">
    <property type="term" value="F:N-acetylgalactosamine-6-sulfatase activity"/>
    <property type="evidence" value="ECO:0007669"/>
    <property type="project" value="UniProtKB-EC"/>
</dbReference>
<dbReference type="PANTHER" id="PTHR42693:SF53">
    <property type="entry name" value="ENDO-4-O-SULFATASE"/>
    <property type="match status" value="1"/>
</dbReference>
<dbReference type="InterPro" id="IPR024607">
    <property type="entry name" value="Sulfatase_CS"/>
</dbReference>
<dbReference type="AlphaFoldDB" id="F4KT44"/>
<dbReference type="HOGENOM" id="CLU_006332_10_4_10"/>